<dbReference type="AlphaFoldDB" id="A0AAD1FH33"/>
<evidence type="ECO:0000313" key="3">
    <source>
        <dbReference type="Proteomes" id="UP000218554"/>
    </source>
</evidence>
<gene>
    <name evidence="2" type="ORF">KF707C_41340</name>
</gene>
<organism evidence="2 3">
    <name type="scientific">Metapseudomonas furukawaii</name>
    <name type="common">Pseudomonas furukawaii</name>
    <dbReference type="NCBI Taxonomy" id="1149133"/>
    <lineage>
        <taxon>Bacteria</taxon>
        <taxon>Pseudomonadati</taxon>
        <taxon>Pseudomonadota</taxon>
        <taxon>Gammaproteobacteria</taxon>
        <taxon>Pseudomonadales</taxon>
        <taxon>Pseudomonadaceae</taxon>
        <taxon>Metapseudomonas</taxon>
    </lineage>
</organism>
<evidence type="ECO:0000313" key="2">
    <source>
        <dbReference type="EMBL" id="BAU75822.1"/>
    </source>
</evidence>
<dbReference type="KEGG" id="pfuw:KF707C_41340"/>
<reference evidence="3" key="1">
    <citation type="submission" date="2015-05" db="EMBL/GenBank/DDBJ databases">
        <title>Draft genome sequencing of a biphenyl-degrading bacterium, Pseudomonas balearica KF707 (=NBRC110670).</title>
        <authorList>
            <person name="Kimura N."/>
            <person name="Hirose J."/>
            <person name="Watanabe T."/>
            <person name="Suenaga H."/>
            <person name="Fujihara H."/>
            <person name="Noguchi M."/>
            <person name="Hashimoto M."/>
            <person name="Shimodaira J."/>
            <person name="Tsuchikane K."/>
            <person name="Hosoyama A."/>
            <person name="Yamazoe A."/>
            <person name="Fujita N."/>
            <person name="Furukawa K."/>
        </authorList>
    </citation>
    <scope>NUCLEOTIDE SEQUENCE [LARGE SCALE GENOMIC DNA]</scope>
    <source>
        <strain evidence="3">DSM 10086 / NBRC 110670 / KF707</strain>
    </source>
</reference>
<proteinExistence type="predicted"/>
<reference evidence="2 3" key="2">
    <citation type="journal article" date="2017" name="Int. J. Syst. Evol. Microbiol.">
        <title>Pseudomonas furukawaii sp. nov., a polychlorinated biphenyl-degrading bacterium isolated from biphenyl-contaminated soil in Japan.</title>
        <authorList>
            <person name="Kimura N."/>
            <person name="Watanabe T."/>
            <person name="Suenaga H."/>
            <person name="Fujihara H."/>
            <person name="Futagami T."/>
            <person name="Goto M."/>
            <person name="Hanada S."/>
            <person name="Hirose J."/>
        </authorList>
    </citation>
    <scope>NUCLEOTIDE SEQUENCE [LARGE SCALE GENOMIC DNA]</scope>
    <source>
        <strain evidence="3">DSM 10086 / NBRC 110670 / KF707</strain>
    </source>
</reference>
<keyword evidence="3" id="KW-1185">Reference proteome</keyword>
<dbReference type="Proteomes" id="UP000218554">
    <property type="component" value="Chromosome"/>
</dbReference>
<protein>
    <submittedName>
        <fullName evidence="2">Uncharacterized protein</fullName>
    </submittedName>
</protein>
<name>A0AAD1FH33_METFU</name>
<feature type="region of interest" description="Disordered" evidence="1">
    <location>
        <begin position="1"/>
        <end position="46"/>
    </location>
</feature>
<accession>A0AAD1FH33</accession>
<evidence type="ECO:0000256" key="1">
    <source>
        <dbReference type="SAM" id="MobiDB-lite"/>
    </source>
</evidence>
<dbReference type="EMBL" id="AP014862">
    <property type="protein sequence ID" value="BAU75822.1"/>
    <property type="molecule type" value="Genomic_DNA"/>
</dbReference>
<sequence>MAPSTSGESWDPLEGAGRSPVYPLSWRSRAGFFDPDRSGTNRLKAR</sequence>